<feature type="domain" description="Peptidase M43 pregnancy-associated plasma-A" evidence="10">
    <location>
        <begin position="177"/>
        <end position="326"/>
    </location>
</feature>
<keyword evidence="2" id="KW-0645">Protease</keyword>
<evidence type="ECO:0000313" key="14">
    <source>
        <dbReference type="Proteomes" id="UP001244443"/>
    </source>
</evidence>
<dbReference type="InterPro" id="IPR011635">
    <property type="entry name" value="CARDB"/>
</dbReference>
<dbReference type="EMBL" id="CP129970">
    <property type="protein sequence ID" value="WMN06500.1"/>
    <property type="molecule type" value="Genomic_DNA"/>
</dbReference>
<keyword evidence="9" id="KW-0472">Membrane</keyword>
<keyword evidence="4" id="KW-0732">Signal</keyword>
<keyword evidence="5" id="KW-0378">Hydrolase</keyword>
<comment type="similarity">
    <text evidence="1">Belongs to the peptidase M43B family.</text>
</comment>
<evidence type="ECO:0000256" key="2">
    <source>
        <dbReference type="ARBA" id="ARBA00022670"/>
    </source>
</evidence>
<dbReference type="Proteomes" id="UP001244443">
    <property type="component" value="Chromosome"/>
</dbReference>
<evidence type="ECO:0000256" key="4">
    <source>
        <dbReference type="ARBA" id="ARBA00022729"/>
    </source>
</evidence>
<organism evidence="13 14">
    <name type="scientific">Marivirga arenosa</name>
    <dbReference type="NCBI Taxonomy" id="3059076"/>
    <lineage>
        <taxon>Bacteria</taxon>
        <taxon>Pseudomonadati</taxon>
        <taxon>Bacteroidota</taxon>
        <taxon>Cytophagia</taxon>
        <taxon>Cytophagales</taxon>
        <taxon>Marivirgaceae</taxon>
        <taxon>Marivirga</taxon>
    </lineage>
</organism>
<dbReference type="Gene3D" id="2.60.120.200">
    <property type="match status" value="1"/>
</dbReference>
<proteinExistence type="inferred from homology"/>
<sequence>MQRKNLSYIDFIFRSGLYILITTLPLFSISAQERCAVPKILEERARNNPNLSTQQFENWLSSQQILQKVLSPLRTRKEKVTVPVVFHIIHNGEAIGTGGNLSKERIDRQLEILNEDFNRLNADTTETLDEFKALASSFDIEFIYAKQDPDGFETSGIVRIPGSLVDYSYQERSILTAESYWPAEDYLNIWVADLAGGSLGWAEFPISNLEGLEEASNNRLIDGVTIDYVFFGENPDSPTFESKGRTLTHEMGHFFGLRHIWGDGGCSVDDFCEDTPTARNSSTGCNLGKITCESLDMVQNFMDYTNDACMNIFTEDQKSRVRTVVENSPRRLSLTSSPALEAPPVYDVDLGLSEVNSRYTGSCSGNFNPQITVKNQGLLPIGNYSVQLFVNDILEESIIVEDTLNSGEEKTIYFSLLNFNEMGEYSIFYNVDLIGSFLDERTDNNQKIEYYQRIQQASLPYEKSFNNITPWIIRNPDEEESWQIFDVGLGVPFYGNRQNFGEREDIISPIFDFTTINVPELSFVFSQVGDSIPNNIKIYASYDCGRTFNDLIFSNSITDLSTAYPTDTVFIPEHRLDWDTVKIDLNRLKDEPSVCFSIVAENRLSNNFYINEFRVQESSKKNREIDIIRWEDVNPLVCNETLEGVITVKNVGRENIDSYEIQILENDNLVNEFTMNNEVLVPGQETQINLIIPVPSSNINEYEIQVITPSNDADIVNSLYLPFSNDCVEELPPLRLSLNENGRDNWYEFNPDKDAGWTFNPNLLAVNSNSSQINTKGSEDWLISPLLDVSRVNYLGLIFDISYRKPFRQSETFEIYISDEGGKYFKSLIYSKSGDSLATSLGNDIKEQLIWRNEFVDLSPYVFRNKIRLAFKIKHDNGQDVNLKNITFFVGQSPPPAYPNTLEPFVIYPNPVQNEINLHLNLEIAEEAFFQILDLNGKVMLEFIEPKILNQFISFDVSQLAAGVYILRLNTDRISATERFIVIK</sequence>
<keyword evidence="9" id="KW-1133">Transmembrane helix</keyword>
<keyword evidence="8" id="KW-1015">Disulfide bond</keyword>
<dbReference type="InterPro" id="IPR013783">
    <property type="entry name" value="Ig-like_fold"/>
</dbReference>
<dbReference type="Pfam" id="PF07705">
    <property type="entry name" value="CARDB"/>
    <property type="match status" value="1"/>
</dbReference>
<evidence type="ECO:0000259" key="10">
    <source>
        <dbReference type="Pfam" id="PF05572"/>
    </source>
</evidence>
<keyword evidence="7 13" id="KW-0482">Metalloprotease</keyword>
<dbReference type="NCBIfam" id="TIGR04183">
    <property type="entry name" value="Por_Secre_tail"/>
    <property type="match status" value="1"/>
</dbReference>
<protein>
    <submittedName>
        <fullName evidence="13">M43 family zinc metalloprotease</fullName>
    </submittedName>
</protein>
<dbReference type="InterPro" id="IPR024079">
    <property type="entry name" value="MetalloPept_cat_dom_sf"/>
</dbReference>
<keyword evidence="3" id="KW-0479">Metal-binding</keyword>
<evidence type="ECO:0000256" key="5">
    <source>
        <dbReference type="ARBA" id="ARBA00022801"/>
    </source>
</evidence>
<evidence type="ECO:0000259" key="12">
    <source>
        <dbReference type="Pfam" id="PF18962"/>
    </source>
</evidence>
<evidence type="ECO:0000256" key="1">
    <source>
        <dbReference type="ARBA" id="ARBA00008721"/>
    </source>
</evidence>
<dbReference type="Gene3D" id="3.40.390.10">
    <property type="entry name" value="Collagenase (Catalytic Domain)"/>
    <property type="match status" value="1"/>
</dbReference>
<dbReference type="Pfam" id="PF18962">
    <property type="entry name" value="Por_Secre_tail"/>
    <property type="match status" value="1"/>
</dbReference>
<dbReference type="GO" id="GO:0046872">
    <property type="term" value="F:metal ion binding"/>
    <property type="evidence" value="ECO:0007669"/>
    <property type="project" value="UniProtKB-KW"/>
</dbReference>
<dbReference type="SUPFAM" id="SSF55486">
    <property type="entry name" value="Metalloproteases ('zincins'), catalytic domain"/>
    <property type="match status" value="1"/>
</dbReference>
<dbReference type="GO" id="GO:0008237">
    <property type="term" value="F:metallopeptidase activity"/>
    <property type="evidence" value="ECO:0007669"/>
    <property type="project" value="UniProtKB-KW"/>
</dbReference>
<dbReference type="RefSeq" id="WP_308356350.1">
    <property type="nucleotide sequence ID" value="NZ_CP129970.2"/>
</dbReference>
<feature type="transmembrane region" description="Helical" evidence="9">
    <location>
        <begin position="12"/>
        <end position="31"/>
    </location>
</feature>
<dbReference type="GO" id="GO:0006508">
    <property type="term" value="P:proteolysis"/>
    <property type="evidence" value="ECO:0007669"/>
    <property type="project" value="UniProtKB-KW"/>
</dbReference>
<feature type="domain" description="Secretion system C-terminal sorting" evidence="12">
    <location>
        <begin position="907"/>
        <end position="982"/>
    </location>
</feature>
<evidence type="ECO:0000256" key="6">
    <source>
        <dbReference type="ARBA" id="ARBA00022833"/>
    </source>
</evidence>
<dbReference type="AlphaFoldDB" id="A0AA51RD15"/>
<evidence type="ECO:0000256" key="3">
    <source>
        <dbReference type="ARBA" id="ARBA00022723"/>
    </source>
</evidence>
<evidence type="ECO:0000313" key="13">
    <source>
        <dbReference type="EMBL" id="WMN06500.1"/>
    </source>
</evidence>
<keyword evidence="9" id="KW-0812">Transmembrane</keyword>
<keyword evidence="14" id="KW-1185">Reference proteome</keyword>
<dbReference type="PANTHER" id="PTHR47466:SF1">
    <property type="entry name" value="METALLOPROTEASE MEP1 (AFU_ORTHOLOGUE AFUA_1G07730)-RELATED"/>
    <property type="match status" value="1"/>
</dbReference>
<dbReference type="PANTHER" id="PTHR47466">
    <property type="match status" value="1"/>
</dbReference>
<dbReference type="InterPro" id="IPR008754">
    <property type="entry name" value="Peptidase_M43"/>
</dbReference>
<evidence type="ECO:0000256" key="7">
    <source>
        <dbReference type="ARBA" id="ARBA00023049"/>
    </source>
</evidence>
<accession>A0AA51RD15</accession>
<evidence type="ECO:0000256" key="9">
    <source>
        <dbReference type="SAM" id="Phobius"/>
    </source>
</evidence>
<evidence type="ECO:0000256" key="8">
    <source>
        <dbReference type="ARBA" id="ARBA00023157"/>
    </source>
</evidence>
<name>A0AA51RD15_9BACT</name>
<dbReference type="Pfam" id="PF05572">
    <property type="entry name" value="Peptidase_M43"/>
    <property type="match status" value="1"/>
</dbReference>
<feature type="domain" description="CARDB" evidence="11">
    <location>
        <begin position="368"/>
        <end position="447"/>
    </location>
</feature>
<gene>
    <name evidence="13" type="ORF">QYS48_32735</name>
</gene>
<keyword evidence="6" id="KW-0862">Zinc</keyword>
<dbReference type="Gene3D" id="2.60.40.10">
    <property type="entry name" value="Immunoglobulins"/>
    <property type="match status" value="1"/>
</dbReference>
<dbReference type="CDD" id="cd04275">
    <property type="entry name" value="ZnMc_pappalysin_like"/>
    <property type="match status" value="1"/>
</dbReference>
<dbReference type="InterPro" id="IPR026444">
    <property type="entry name" value="Secre_tail"/>
</dbReference>
<evidence type="ECO:0000259" key="11">
    <source>
        <dbReference type="Pfam" id="PF07705"/>
    </source>
</evidence>
<reference evidence="13" key="1">
    <citation type="submission" date="2023-08" db="EMBL/GenBank/DDBJ databases">
        <title>Comparative genomics and taxonomic characterization of three novel marine species of genus Marivirga.</title>
        <authorList>
            <person name="Muhammad N."/>
            <person name="Kim S.-G."/>
        </authorList>
    </citation>
    <scope>NUCLEOTIDE SEQUENCE [LARGE SCALE GENOMIC DNA]</scope>
    <source>
        <strain evidence="13">ABR2-2</strain>
    </source>
</reference>